<proteinExistence type="predicted"/>
<dbReference type="GO" id="GO:0009254">
    <property type="term" value="P:peptidoglycan turnover"/>
    <property type="evidence" value="ECO:0007669"/>
    <property type="project" value="InterPro"/>
</dbReference>
<dbReference type="GO" id="GO:0004553">
    <property type="term" value="F:hydrolase activity, hydrolyzing O-glycosyl compounds"/>
    <property type="evidence" value="ECO:0007669"/>
    <property type="project" value="InterPro"/>
</dbReference>
<sequence length="203" mass="22742">MKTTRSVMRRTIMAILFIAAILTTLYTVTGLQANDIIKWITHNQQGKETGRAGHLSIKQAHAREPFDKRDFKKYPSHEVVATGYTAGIESTGKTKDDPSFGITYSGVKVRRDLYSTVAADPDIFPIGTVLFIPNYGYGVVADTGSAIKGYELDLYYPTVKDVYERWGKRTLDVYVIEKGDGSLTENVMEALNNTKTQQVFERN</sequence>
<comment type="caution">
    <text evidence="3">The sequence shown here is derived from an EMBL/GenBank/DDBJ whole genome shotgun (WGS) entry which is preliminary data.</text>
</comment>
<evidence type="ECO:0000313" key="4">
    <source>
        <dbReference type="Proteomes" id="UP000295416"/>
    </source>
</evidence>
<evidence type="ECO:0000259" key="2">
    <source>
        <dbReference type="Pfam" id="PF06725"/>
    </source>
</evidence>
<keyword evidence="1" id="KW-0732">Signal</keyword>
<dbReference type="Gene3D" id="2.40.40.10">
    <property type="entry name" value="RlpA-like domain"/>
    <property type="match status" value="1"/>
</dbReference>
<reference evidence="3 4" key="1">
    <citation type="submission" date="2019-03" db="EMBL/GenBank/DDBJ databases">
        <title>Genomic Encyclopedia of Type Strains, Phase IV (KMG-IV): sequencing the most valuable type-strain genomes for metagenomic binning, comparative biology and taxonomic classification.</title>
        <authorList>
            <person name="Goeker M."/>
        </authorList>
    </citation>
    <scope>NUCLEOTIDE SEQUENCE [LARGE SCALE GENOMIC DNA]</scope>
    <source>
        <strain evidence="3 4">DSM 19377</strain>
    </source>
</reference>
<dbReference type="Pfam" id="PF06725">
    <property type="entry name" value="3D"/>
    <property type="match status" value="1"/>
</dbReference>
<name>A0A4R2NYT9_9BACL</name>
<dbReference type="Proteomes" id="UP000295416">
    <property type="component" value="Unassembled WGS sequence"/>
</dbReference>
<keyword evidence="4" id="KW-1185">Reference proteome</keyword>
<gene>
    <name evidence="3" type="ORF">EV207_11915</name>
</gene>
<dbReference type="InterPro" id="IPR010611">
    <property type="entry name" value="3D_dom"/>
</dbReference>
<protein>
    <submittedName>
        <fullName evidence="3">3D (Asp-Asp-Asp) domain-containing protein</fullName>
    </submittedName>
</protein>
<dbReference type="InterPro" id="IPR051933">
    <property type="entry name" value="Resuscitation_pf_RpfB"/>
</dbReference>
<evidence type="ECO:0000313" key="3">
    <source>
        <dbReference type="EMBL" id="TCP26585.1"/>
    </source>
</evidence>
<dbReference type="PANTHER" id="PTHR39160:SF4">
    <property type="entry name" value="RESUSCITATION-PROMOTING FACTOR RPFB"/>
    <property type="match status" value="1"/>
</dbReference>
<accession>A0A4R2NYT9</accession>
<feature type="domain" description="3D" evidence="2">
    <location>
        <begin position="115"/>
        <end position="176"/>
    </location>
</feature>
<dbReference type="GO" id="GO:0019867">
    <property type="term" value="C:outer membrane"/>
    <property type="evidence" value="ECO:0007669"/>
    <property type="project" value="InterPro"/>
</dbReference>
<dbReference type="InterPro" id="IPR036908">
    <property type="entry name" value="RlpA-like_sf"/>
</dbReference>
<organism evidence="3 4">
    <name type="scientific">Scopulibacillus darangshiensis</name>
    <dbReference type="NCBI Taxonomy" id="442528"/>
    <lineage>
        <taxon>Bacteria</taxon>
        <taxon>Bacillati</taxon>
        <taxon>Bacillota</taxon>
        <taxon>Bacilli</taxon>
        <taxon>Bacillales</taxon>
        <taxon>Sporolactobacillaceae</taxon>
        <taxon>Scopulibacillus</taxon>
    </lineage>
</organism>
<dbReference type="CDD" id="cd22786">
    <property type="entry name" value="DPBB_YuiC-like"/>
    <property type="match status" value="1"/>
</dbReference>
<dbReference type="SUPFAM" id="SSF50685">
    <property type="entry name" value="Barwin-like endoglucanases"/>
    <property type="match status" value="1"/>
</dbReference>
<evidence type="ECO:0000256" key="1">
    <source>
        <dbReference type="ARBA" id="ARBA00022729"/>
    </source>
</evidence>
<dbReference type="PANTHER" id="PTHR39160">
    <property type="entry name" value="CELL WALL-BINDING PROTEIN YOCH"/>
    <property type="match status" value="1"/>
</dbReference>
<dbReference type="EMBL" id="SLXK01000019">
    <property type="protein sequence ID" value="TCP26585.1"/>
    <property type="molecule type" value="Genomic_DNA"/>
</dbReference>
<dbReference type="AlphaFoldDB" id="A0A4R2NYT9"/>